<feature type="compositionally biased region" description="Basic and acidic residues" evidence="2">
    <location>
        <begin position="2661"/>
        <end position="2672"/>
    </location>
</feature>
<evidence type="ECO:0000313" key="5">
    <source>
        <dbReference type="EMBL" id="CEL70458.1"/>
    </source>
</evidence>
<dbReference type="InterPro" id="IPR014710">
    <property type="entry name" value="RmlC-like_jellyroll"/>
</dbReference>
<dbReference type="PROSITE" id="PS00888">
    <property type="entry name" value="CNMP_BINDING_1"/>
    <property type="match status" value="1"/>
</dbReference>
<feature type="compositionally biased region" description="Gly residues" evidence="2">
    <location>
        <begin position="2029"/>
        <end position="2038"/>
    </location>
</feature>
<feature type="coiled-coil region" evidence="1">
    <location>
        <begin position="281"/>
        <end position="336"/>
    </location>
</feature>
<feature type="region of interest" description="Disordered" evidence="2">
    <location>
        <begin position="582"/>
        <end position="621"/>
    </location>
</feature>
<dbReference type="PANTHER" id="PTHR11635">
    <property type="entry name" value="CAMP-DEPENDENT PROTEIN KINASE REGULATORY CHAIN"/>
    <property type="match status" value="1"/>
</dbReference>
<feature type="compositionally biased region" description="Low complexity" evidence="2">
    <location>
        <begin position="2052"/>
        <end position="2061"/>
    </location>
</feature>
<dbReference type="SUPFAM" id="SSF51206">
    <property type="entry name" value="cAMP-binding domain-like"/>
    <property type="match status" value="6"/>
</dbReference>
<feature type="domain" description="Cyclic nucleotide-binding" evidence="3">
    <location>
        <begin position="2456"/>
        <end position="2524"/>
    </location>
</feature>
<feature type="compositionally biased region" description="Polar residues" evidence="2">
    <location>
        <begin position="980"/>
        <end position="993"/>
    </location>
</feature>
<feature type="compositionally biased region" description="Basic and acidic residues" evidence="2">
    <location>
        <begin position="156"/>
        <end position="166"/>
    </location>
</feature>
<dbReference type="Gene3D" id="1.10.238.10">
    <property type="entry name" value="EF-hand"/>
    <property type="match status" value="1"/>
</dbReference>
<feature type="region of interest" description="Disordered" evidence="2">
    <location>
        <begin position="644"/>
        <end position="663"/>
    </location>
</feature>
<feature type="domain" description="Cyclic nucleotide-binding" evidence="3">
    <location>
        <begin position="1822"/>
        <end position="1921"/>
    </location>
</feature>
<dbReference type="GO" id="GO:0005952">
    <property type="term" value="C:cAMP-dependent protein kinase complex"/>
    <property type="evidence" value="ECO:0007669"/>
    <property type="project" value="InterPro"/>
</dbReference>
<feature type="compositionally biased region" description="Low complexity" evidence="2">
    <location>
        <begin position="2097"/>
        <end position="2115"/>
    </location>
</feature>
<feature type="compositionally biased region" description="Basic and acidic residues" evidence="2">
    <location>
        <begin position="2062"/>
        <end position="2082"/>
    </location>
</feature>
<feature type="region of interest" description="Disordered" evidence="2">
    <location>
        <begin position="1066"/>
        <end position="1102"/>
    </location>
</feature>
<feature type="region of interest" description="Disordered" evidence="2">
    <location>
        <begin position="1961"/>
        <end position="2163"/>
    </location>
</feature>
<dbReference type="SUPFAM" id="SSF47473">
    <property type="entry name" value="EF-hand"/>
    <property type="match status" value="2"/>
</dbReference>
<feature type="region of interest" description="Disordered" evidence="2">
    <location>
        <begin position="1589"/>
        <end position="1639"/>
    </location>
</feature>
<feature type="coiled-coil region" evidence="1">
    <location>
        <begin position="201"/>
        <end position="254"/>
    </location>
</feature>
<feature type="compositionally biased region" description="Low complexity" evidence="2">
    <location>
        <begin position="1078"/>
        <end position="1088"/>
    </location>
</feature>
<evidence type="ECO:0000256" key="1">
    <source>
        <dbReference type="SAM" id="Coils"/>
    </source>
</evidence>
<accession>A0A0F7UKH0</accession>
<dbReference type="PROSITE" id="PS00889">
    <property type="entry name" value="CNMP_BINDING_2"/>
    <property type="match status" value="2"/>
</dbReference>
<feature type="compositionally biased region" description="Basic and acidic residues" evidence="2">
    <location>
        <begin position="947"/>
        <end position="965"/>
    </location>
</feature>
<dbReference type="InterPro" id="IPR018490">
    <property type="entry name" value="cNMP-bd_dom_sf"/>
</dbReference>
<feature type="region of interest" description="Disordered" evidence="2">
    <location>
        <begin position="2661"/>
        <end position="2698"/>
    </location>
</feature>
<feature type="compositionally biased region" description="Basic and acidic residues" evidence="2">
    <location>
        <begin position="678"/>
        <end position="702"/>
    </location>
</feature>
<dbReference type="GO" id="GO:0004862">
    <property type="term" value="F:cAMP-dependent protein kinase inhibitor activity"/>
    <property type="evidence" value="ECO:0007669"/>
    <property type="project" value="TreeGrafter"/>
</dbReference>
<reference evidence="5" key="1">
    <citation type="journal article" date="2015" name="PLoS ONE">
        <title>Comprehensive Evaluation of Toxoplasma gondii VEG and Neospora caninum LIV Genomes with Tachyzoite Stage Transcriptome and Proteome Defines Novel Transcript Features.</title>
        <authorList>
            <person name="Ramaprasad A."/>
            <person name="Mourier T."/>
            <person name="Naeem R."/>
            <person name="Malas T.B."/>
            <person name="Moussa E."/>
            <person name="Panigrahi A."/>
            <person name="Vermont S.J."/>
            <person name="Otto T.D."/>
            <person name="Wastling J."/>
            <person name="Pain A."/>
        </authorList>
    </citation>
    <scope>NUCLEOTIDE SEQUENCE</scope>
    <source>
        <strain evidence="5">Liverpool</strain>
    </source>
</reference>
<feature type="compositionally biased region" description="Basic residues" evidence="2">
    <location>
        <begin position="2083"/>
        <end position="2094"/>
    </location>
</feature>
<feature type="domain" description="Cyclic nucleotide-binding" evidence="3">
    <location>
        <begin position="1664"/>
        <end position="1768"/>
    </location>
</feature>
<proteinExistence type="predicted"/>
<feature type="compositionally biased region" description="Basic residues" evidence="2">
    <location>
        <begin position="2139"/>
        <end position="2148"/>
    </location>
</feature>
<feature type="compositionally biased region" description="Low complexity" evidence="2">
    <location>
        <begin position="2674"/>
        <end position="2684"/>
    </location>
</feature>
<dbReference type="Gene3D" id="2.60.120.10">
    <property type="entry name" value="Jelly Rolls"/>
    <property type="match status" value="6"/>
</dbReference>
<feature type="domain" description="Cyclic nucleotide-binding" evidence="3">
    <location>
        <begin position="1337"/>
        <end position="1437"/>
    </location>
</feature>
<evidence type="ECO:0000256" key="2">
    <source>
        <dbReference type="SAM" id="MobiDB-lite"/>
    </source>
</evidence>
<feature type="domain" description="Cyclic nucleotide-binding" evidence="3">
    <location>
        <begin position="1462"/>
        <end position="1570"/>
    </location>
</feature>
<feature type="compositionally biased region" description="Basic and acidic residues" evidence="2">
    <location>
        <begin position="2128"/>
        <end position="2138"/>
    </location>
</feature>
<feature type="coiled-coil region" evidence="1">
    <location>
        <begin position="381"/>
        <end position="415"/>
    </location>
</feature>
<sequence length="2796" mass="316327">METIATLPGSRSAAAGRGNDSDRVRERTLREDLEEARDKLLKLKRMNEFLEGENQELRNRLLSQLASYPDASETRELGRRYGPELAHAFSSLTDENKYLKVKLQSTQRAQVRADLRAQKLGEALRSKEERDYASRLARDAVRGSRSSASLSMLEDGETRGRGHSGESEALAVEDVPGPVALMRGSKHMRLRAETSEHCLCTAKLQELMDSLDENLKSYERNVWQLRVNALEDERNELAMKVAGLRERLSDIQSKIMGDPFLSAKYAAAGTPGAVPNAQVQLREASARLALAEDVNAELERRLAFERSISRSWQTNLRAMQRELRDHLATLALASRKSGMKCDLFRGGILAAAEAAARRDLGGLTCSERESLRLLRQAGDRIDADAKRLEVYSARIAELEREVKDLRFSNTNLVESLTCACDSDLEPGAAVSALPGFSAGGNDFTAFSPGHALRSGLFVARRILADRLVYSDALQEIRERRSELRERRASLGVSRAKLRGLRDIPVDIYGAGKRQRHREKEGVMPVAAPAGADCDGVEEAETVRMRVSESSWTLDRDRVLVRQVELLRRLAGVEEKFTFPRPGAVSEVEESEKGEKKRRGDGKWRSGEEAGSSRDEPAASYRFSPEMEATMRAAEASIRCDAAGIKEKVESEAERKAERERFMGEVRKEQERVAREMRRQVDEMRKQMEKEKLEMVRRMEEERRRRREAMEEEERREQKKKLERQKEEEAYWKEREARRKKAEEEEERRRREREEEISKRCEERERRFREEEEELERRRQQRIREEEEERRLRDERRRREEAEDEERRQRRKQEEEREAERRRNQLKEREELARRRQKEEEEEEDRRRKQREQEEEERRRKQREQEEEEERRRRRRAEEEEEERRRKQREQEEEEERRRRRRAEEEEEERRRKQREQEEEEERRRRRRAEEEEEERRRKQREQEEEEERGRQFRQAEERARREAEPARQTLPSDALDGQSEAATNGETASTRNQEALPASSPSYADGPPAHPESGAEQPPGPLGRMAKRNASLAAGDLSETCVFSGAIAPSKMKEITSCSAAEDENQGAAVHFDEDDSPSTSVSTATVTGADDASTDSENESVVSASYSPRSALKHKIHDKYNSLANAFKYMDNRRTGAVTLHQFADFLDESGLDYPFSTVHDLYRQLSQPAEMLTEGLLYRNMDGDATLVQLGRRLEDIFGNMGVPFEAEQIAPTGRVTKDAFFRVSAKAGLTSQNAEALWKSIDVLGSGHLQLESVLLLLEDNVELAEVKRIEEEVAKMEGGLMSFFGRSSPPPSPQPKCKRHESCGRPLALTRKLSLGFTEAEATIDNVLEGSTTWDVLFPLTRLAMIKKMTKTVYEPEQRIQEAQDSKCPLYIVMTGSVQLLQPGLLLETVAEEKSAPQILFSEEMLEGKPNPYAVKALTKTKVFAFKREDFEKHFKHERIKRTRDVAANMALIKIVPVLNKLSEVQARRLARTFGEETFEDGEAIFKEFDEPDNFYLVKKGEAAVVKYKKDAATNEMEEVTFRIYQRGDYFGEISIIRDQTRTATVKARGLCTVLSLPKEDFNAQLRKFETSFIGRAGRVYTAQGHVDKRKKSQKKRETETKPTSIEEPDDGTDGAGVLSDALGDERRTGGSGATIEEMLATEQTKLRDECMLLLEAVPVLKDLPLERRKEIVKAMSLECFYPNTPIILQGEESQNFYVLKTGTVAAELYVGPGKPFRKIQEYNSTCYFGEMSIIKNEPRGCYITAKSPVQLYSLTGEKFRELLEDYYPAFTEYAQAQYEQETLKRQATFQLKTDDQERAQPTADYGHIMNLLVKVPVINMLDEDALQALARAFKVECYQEREVIIHEGTLAENFYIIFSGDVSVQKVVDDAPVEIVVLHAGEYLGEIAFLNEQPRTASCVAKTDVKLLSLTRSDFQVHLGALSDEFLQQAESKYGASKQEEIPDWLVEAGEQGAFYDPSASSGKAEEEDEEPGGAFCGTIDLDREKEMYNKKKERKNSGIGKKKSEATAGDTASGDEKAKAGEGAPGEHGAAGDGSRRKSGEPESTGEVAWAAGAEGAEKKNKKKKEEREEGDESTKKKGTKSQAKRRMSLAGGAALLAAAAAAQSASGEGWEEEEEDEQAERDEKKEEDEKKKDKKKKKKKKDKDDGEDATEQVPVEDRVGEIRDLVRGTLKNKYGSIAQAFQQIDGNNSENVDFDEFAEFVRDLRVQSLKKKDIQILFDDLCQPLKGTLTVGNLYRNIDKKDQLTKAEINLRWVEIFGGSRKAFKAVANLSAGEECTEENFIKVAEAAGVSEENAKSIWTELDKAQTGHMHTRIICSYMAGELTAEEAAAKEEEHASFGTRLWNFFGGSGSDDENEKSANNLTTQGDEEKIKEALKWEDMAIVQRDDHRAYPTCTKRLVEVLVKKEGFMYLQLLQLRYVASTMRRECLTKGVRVMEAGDEACMVFCAWGEFKIVQAGLFGESEIGVVGPDECFGLSELVNDTPLTASLVTEVDNSVLWVLERDTYHDLIRDMLEARRAVVPVIEHFLKSVPIIKDMSDTEILHVAAACKIETFSPHQTVFRAGMAGDMFCFIFKGEITMLKPMGAGQEPIELGRLQAGVYFGEMAVIKNQRRTASIIAATDLTLFCLDKGSFERVLGRVKGKMIERAESLYKRQDVATTDPKEGEDSASASPAAAAAAGGGFSPGDQFEKKRTRKSSLALLQYAKIREVGNSEGEGEKKGGGDEEEESEARWAMAQDPEIIHRPPPLSAAPKKSALRTTSGKSVGMKKNSVFFDEETLLPSPPSSDEDA</sequence>
<organism evidence="5">
    <name type="scientific">Neospora caninum (strain Liverpool)</name>
    <dbReference type="NCBI Taxonomy" id="572307"/>
    <lineage>
        <taxon>Eukaryota</taxon>
        <taxon>Sar</taxon>
        <taxon>Alveolata</taxon>
        <taxon>Apicomplexa</taxon>
        <taxon>Conoidasida</taxon>
        <taxon>Coccidia</taxon>
        <taxon>Eucoccidiorida</taxon>
        <taxon>Eimeriorina</taxon>
        <taxon>Sarcocystidae</taxon>
        <taxon>Neospora</taxon>
    </lineage>
</organism>
<dbReference type="GO" id="GO:0005509">
    <property type="term" value="F:calcium ion binding"/>
    <property type="evidence" value="ECO:0007669"/>
    <property type="project" value="InterPro"/>
</dbReference>
<dbReference type="InterPro" id="IPR000595">
    <property type="entry name" value="cNMP-bd_dom"/>
</dbReference>
<dbReference type="InterPro" id="IPR011992">
    <property type="entry name" value="EF-hand-dom_pair"/>
</dbReference>
<feature type="compositionally biased region" description="Acidic residues" evidence="2">
    <location>
        <begin position="2116"/>
        <end position="2127"/>
    </location>
</feature>
<feature type="region of interest" description="Disordered" evidence="2">
    <location>
        <begin position="678"/>
        <end position="1029"/>
    </location>
</feature>
<feature type="region of interest" description="Disordered" evidence="2">
    <location>
        <begin position="146"/>
        <end position="166"/>
    </location>
</feature>
<keyword evidence="1" id="KW-0175">Coiled coil</keyword>
<feature type="compositionally biased region" description="Basic and acidic residues" evidence="2">
    <location>
        <begin position="2717"/>
        <end position="2729"/>
    </location>
</feature>
<feature type="domain" description="EF-hand" evidence="4">
    <location>
        <begin position="1119"/>
        <end position="1154"/>
    </location>
</feature>
<dbReference type="PROSITE" id="PS50042">
    <property type="entry name" value="CNMP_BINDING_3"/>
    <property type="match status" value="6"/>
</dbReference>
<feature type="compositionally biased region" description="Basic and acidic residues" evidence="2">
    <location>
        <begin position="1986"/>
        <end position="1996"/>
    </location>
</feature>
<dbReference type="PROSITE" id="PS50222">
    <property type="entry name" value="EF_HAND_2"/>
    <property type="match status" value="2"/>
</dbReference>
<feature type="domain" description="EF-hand" evidence="4">
    <location>
        <begin position="2179"/>
        <end position="2214"/>
    </location>
</feature>
<feature type="region of interest" description="Disordered" evidence="2">
    <location>
        <begin position="2717"/>
        <end position="2796"/>
    </location>
</feature>
<name>A0A0F7UKH0_NEOCL</name>
<gene>
    <name evidence="5" type="ORF">BN1204_061400</name>
</gene>
<feature type="region of interest" description="Disordered" evidence="2">
    <location>
        <begin position="1"/>
        <end position="27"/>
    </location>
</feature>
<evidence type="ECO:0000259" key="4">
    <source>
        <dbReference type="PROSITE" id="PS50222"/>
    </source>
</evidence>
<protein>
    <submittedName>
        <fullName evidence="5">GI16562, related</fullName>
    </submittedName>
</protein>
<dbReference type="GO" id="GO:0030552">
    <property type="term" value="F:cAMP binding"/>
    <property type="evidence" value="ECO:0007669"/>
    <property type="project" value="TreeGrafter"/>
</dbReference>
<dbReference type="InterPro" id="IPR050503">
    <property type="entry name" value="cAMP-dep_PK_reg_su-like"/>
</dbReference>
<dbReference type="EMBL" id="LN714487">
    <property type="protein sequence ID" value="CEL70458.1"/>
    <property type="molecule type" value="Genomic_DNA"/>
</dbReference>
<feature type="compositionally biased region" description="Basic and acidic residues" evidence="2">
    <location>
        <begin position="723"/>
        <end position="838"/>
    </location>
</feature>
<feature type="domain" description="Cyclic nucleotide-binding" evidence="3">
    <location>
        <begin position="2539"/>
        <end position="2660"/>
    </location>
</feature>
<dbReference type="InterPro" id="IPR018488">
    <property type="entry name" value="cNMP-bd_CS"/>
</dbReference>
<feature type="compositionally biased region" description="Basic and acidic residues" evidence="2">
    <location>
        <begin position="600"/>
        <end position="616"/>
    </location>
</feature>
<evidence type="ECO:0000259" key="3">
    <source>
        <dbReference type="PROSITE" id="PS50042"/>
    </source>
</evidence>
<dbReference type="PANTHER" id="PTHR11635:SF152">
    <property type="entry name" value="CAMP-DEPENDENT PROTEIN KINASE TYPE I REGULATORY SUBUNIT-RELATED"/>
    <property type="match status" value="1"/>
</dbReference>
<dbReference type="GO" id="GO:0034236">
    <property type="term" value="F:protein kinase A catalytic subunit binding"/>
    <property type="evidence" value="ECO:0007669"/>
    <property type="project" value="TreeGrafter"/>
</dbReference>
<dbReference type="InterPro" id="IPR002048">
    <property type="entry name" value="EF_hand_dom"/>
</dbReference>
<dbReference type="CDD" id="cd00038">
    <property type="entry name" value="CAP_ED"/>
    <property type="match status" value="4"/>
</dbReference>
<dbReference type="Pfam" id="PF00027">
    <property type="entry name" value="cNMP_binding"/>
    <property type="match status" value="5"/>
</dbReference>
<dbReference type="SMART" id="SM00100">
    <property type="entry name" value="cNMP"/>
    <property type="match status" value="5"/>
</dbReference>
<dbReference type="GO" id="GO:0005829">
    <property type="term" value="C:cytosol"/>
    <property type="evidence" value="ECO:0007669"/>
    <property type="project" value="TreeGrafter"/>
</dbReference>